<comment type="caution">
    <text evidence="1">The sequence shown here is derived from an EMBL/GenBank/DDBJ whole genome shotgun (WGS) entry which is preliminary data.</text>
</comment>
<accession>A0ACB8CEK8</accession>
<sequence>MARFVNPSAMKARASPLEVAYQDKKNQEANEDPVLGGRTSSVVERLPSSDKEQFFSAVRQYYVVACDYIRHKFPLEDEALKKAEVANLKFLSSAFFKRLGFFIESFPQLLSQEENESREEAFDALEVEFAELQAYDVSEEILNKERIDIQWSEVGSITSIDGRVKFGRVAKVMLQLLAIPRSNAECVRIFCTVKKTRTEFRSSLTNKTLGDLLMGKGHQTGRCFERTYSDKFLKLAKSATARSLHK</sequence>
<gene>
    <name evidence="1" type="ORF">HPB49_010897</name>
</gene>
<reference evidence="1" key="1">
    <citation type="submission" date="2020-05" db="EMBL/GenBank/DDBJ databases">
        <title>Large-scale comparative analyses of tick genomes elucidate their genetic diversity and vector capacities.</title>
        <authorList>
            <person name="Jia N."/>
            <person name="Wang J."/>
            <person name="Shi W."/>
            <person name="Du L."/>
            <person name="Sun Y."/>
            <person name="Zhan W."/>
            <person name="Jiang J."/>
            <person name="Wang Q."/>
            <person name="Zhang B."/>
            <person name="Ji P."/>
            <person name="Sakyi L.B."/>
            <person name="Cui X."/>
            <person name="Yuan T."/>
            <person name="Jiang B."/>
            <person name="Yang W."/>
            <person name="Lam T.T.-Y."/>
            <person name="Chang Q."/>
            <person name="Ding S."/>
            <person name="Wang X."/>
            <person name="Zhu J."/>
            <person name="Ruan X."/>
            <person name="Zhao L."/>
            <person name="Wei J."/>
            <person name="Que T."/>
            <person name="Du C."/>
            <person name="Cheng J."/>
            <person name="Dai P."/>
            <person name="Han X."/>
            <person name="Huang E."/>
            <person name="Gao Y."/>
            <person name="Liu J."/>
            <person name="Shao H."/>
            <person name="Ye R."/>
            <person name="Li L."/>
            <person name="Wei W."/>
            <person name="Wang X."/>
            <person name="Wang C."/>
            <person name="Yang T."/>
            <person name="Huo Q."/>
            <person name="Li W."/>
            <person name="Guo W."/>
            <person name="Chen H."/>
            <person name="Zhou L."/>
            <person name="Ni X."/>
            <person name="Tian J."/>
            <person name="Zhou Y."/>
            <person name="Sheng Y."/>
            <person name="Liu T."/>
            <person name="Pan Y."/>
            <person name="Xia L."/>
            <person name="Li J."/>
            <person name="Zhao F."/>
            <person name="Cao W."/>
        </authorList>
    </citation>
    <scope>NUCLEOTIDE SEQUENCE</scope>
    <source>
        <strain evidence="1">Dsil-2018</strain>
    </source>
</reference>
<keyword evidence="2" id="KW-1185">Reference proteome</keyword>
<name>A0ACB8CEK8_DERSI</name>
<proteinExistence type="predicted"/>
<organism evidence="1 2">
    <name type="scientific">Dermacentor silvarum</name>
    <name type="common">Tick</name>
    <dbReference type="NCBI Taxonomy" id="543639"/>
    <lineage>
        <taxon>Eukaryota</taxon>
        <taxon>Metazoa</taxon>
        <taxon>Ecdysozoa</taxon>
        <taxon>Arthropoda</taxon>
        <taxon>Chelicerata</taxon>
        <taxon>Arachnida</taxon>
        <taxon>Acari</taxon>
        <taxon>Parasitiformes</taxon>
        <taxon>Ixodida</taxon>
        <taxon>Ixodoidea</taxon>
        <taxon>Ixodidae</taxon>
        <taxon>Rhipicephalinae</taxon>
        <taxon>Dermacentor</taxon>
    </lineage>
</organism>
<protein>
    <submittedName>
        <fullName evidence="1">Uncharacterized protein</fullName>
    </submittedName>
</protein>
<evidence type="ECO:0000313" key="2">
    <source>
        <dbReference type="Proteomes" id="UP000821865"/>
    </source>
</evidence>
<evidence type="ECO:0000313" key="1">
    <source>
        <dbReference type="EMBL" id="KAH7941190.1"/>
    </source>
</evidence>
<dbReference type="Proteomes" id="UP000821865">
    <property type="component" value="Chromosome 7"/>
</dbReference>
<dbReference type="EMBL" id="CM023476">
    <property type="protein sequence ID" value="KAH7941190.1"/>
    <property type="molecule type" value="Genomic_DNA"/>
</dbReference>